<dbReference type="EMBL" id="HG994367">
    <property type="protein sequence ID" value="CAF1696608.1"/>
    <property type="molecule type" value="Genomic_DNA"/>
</dbReference>
<dbReference type="AlphaFoldDB" id="A0A816HZ74"/>
<accession>A0A816HZ74</accession>
<dbReference type="Gramene" id="CDX81039">
    <property type="protein sequence ID" value="CDX81039"/>
    <property type="gene ID" value="GSBRNA2T00134475001"/>
</dbReference>
<reference evidence="1" key="1">
    <citation type="submission" date="2021-01" db="EMBL/GenBank/DDBJ databases">
        <authorList>
            <consortium name="Genoscope - CEA"/>
            <person name="William W."/>
        </authorList>
    </citation>
    <scope>NUCLEOTIDE SEQUENCE</scope>
</reference>
<protein>
    <submittedName>
        <fullName evidence="1">(rape) hypothetical protein</fullName>
    </submittedName>
</protein>
<dbReference type="Proteomes" id="UP001295469">
    <property type="component" value="Chromosome C03"/>
</dbReference>
<sequence>MEKAIERERVLLQHLCPSSSSHSFEALSRSQGYGILDCSRSTFFFRLLSF</sequence>
<organism evidence="1">
    <name type="scientific">Brassica napus</name>
    <name type="common">Rape</name>
    <dbReference type="NCBI Taxonomy" id="3708"/>
    <lineage>
        <taxon>Eukaryota</taxon>
        <taxon>Viridiplantae</taxon>
        <taxon>Streptophyta</taxon>
        <taxon>Embryophyta</taxon>
        <taxon>Tracheophyta</taxon>
        <taxon>Spermatophyta</taxon>
        <taxon>Magnoliopsida</taxon>
        <taxon>eudicotyledons</taxon>
        <taxon>Gunneridae</taxon>
        <taxon>Pentapetalae</taxon>
        <taxon>rosids</taxon>
        <taxon>malvids</taxon>
        <taxon>Brassicales</taxon>
        <taxon>Brassicaceae</taxon>
        <taxon>Brassiceae</taxon>
        <taxon>Brassica</taxon>
    </lineage>
</organism>
<name>A0A816HZ74_BRANA</name>
<proteinExistence type="predicted"/>
<evidence type="ECO:0000313" key="1">
    <source>
        <dbReference type="EMBL" id="CAF1696608.1"/>
    </source>
</evidence>
<gene>
    <name evidence="1" type="ORF">DARMORV10_C03P03540.1</name>
</gene>